<protein>
    <submittedName>
        <fullName evidence="1">Uncharacterized protein</fullName>
    </submittedName>
</protein>
<evidence type="ECO:0000313" key="1">
    <source>
        <dbReference type="EMBL" id="CAA9299891.1"/>
    </source>
</evidence>
<dbReference type="AlphaFoldDB" id="A0A6J4KAM1"/>
<dbReference type="EMBL" id="CADCTU010000158">
    <property type="protein sequence ID" value="CAA9299891.1"/>
    <property type="molecule type" value="Genomic_DNA"/>
</dbReference>
<organism evidence="1">
    <name type="scientific">uncultured Gemmatimonadaceae bacterium</name>
    <dbReference type="NCBI Taxonomy" id="246130"/>
    <lineage>
        <taxon>Bacteria</taxon>
        <taxon>Pseudomonadati</taxon>
        <taxon>Gemmatimonadota</taxon>
        <taxon>Gemmatimonadia</taxon>
        <taxon>Gemmatimonadales</taxon>
        <taxon>Gemmatimonadaceae</taxon>
        <taxon>environmental samples</taxon>
    </lineage>
</organism>
<name>A0A6J4KAM1_9BACT</name>
<sequence length="47" mass="5315">MPAPRRAVDPRRRLGDLGYCRATARRCRVRVRGAALTPVLKRIERGA</sequence>
<reference evidence="1" key="1">
    <citation type="submission" date="2020-02" db="EMBL/GenBank/DDBJ databases">
        <authorList>
            <person name="Meier V. D."/>
        </authorList>
    </citation>
    <scope>NUCLEOTIDE SEQUENCE</scope>
    <source>
        <strain evidence="1">AVDCRST_MAG11</strain>
    </source>
</reference>
<accession>A0A6J4KAM1</accession>
<gene>
    <name evidence="1" type="ORF">AVDCRST_MAG11-746</name>
</gene>
<proteinExistence type="predicted"/>